<keyword evidence="8" id="KW-0575">Peroxidase</keyword>
<keyword evidence="3 6" id="KW-0378">Hydrolase</keyword>
<evidence type="ECO:0000256" key="3">
    <source>
        <dbReference type="ARBA" id="ARBA00022801"/>
    </source>
</evidence>
<accession>A0A4P9XMB2</accession>
<protein>
    <recommendedName>
        <fullName evidence="6">Dolichyldiphosphatase</fullName>
        <ecNumber evidence="6">3.6.1.43</ecNumber>
    </recommendedName>
</protein>
<comment type="catalytic activity">
    <reaction evidence="6">
        <text>a di-trans,poly-cis-dolichyl diphosphate + H2O = a di-trans,poly-cis-dolichyl phosphate + phosphate + H(+)</text>
        <dbReference type="Rhea" id="RHEA:14385"/>
        <dbReference type="Rhea" id="RHEA-COMP:19498"/>
        <dbReference type="Rhea" id="RHEA-COMP:19506"/>
        <dbReference type="ChEBI" id="CHEBI:15377"/>
        <dbReference type="ChEBI" id="CHEBI:15378"/>
        <dbReference type="ChEBI" id="CHEBI:43474"/>
        <dbReference type="ChEBI" id="CHEBI:57497"/>
        <dbReference type="ChEBI" id="CHEBI:57683"/>
        <dbReference type="EC" id="3.6.1.43"/>
    </reaction>
</comment>
<dbReference type="Pfam" id="PF01569">
    <property type="entry name" value="PAP2"/>
    <property type="match status" value="1"/>
</dbReference>
<name>A0A4P9XMB2_9FUNG</name>
<dbReference type="InterPro" id="IPR000326">
    <property type="entry name" value="PAP2/HPO"/>
</dbReference>
<evidence type="ECO:0000256" key="2">
    <source>
        <dbReference type="ARBA" id="ARBA00022692"/>
    </source>
</evidence>
<dbReference type="Gene3D" id="1.20.144.10">
    <property type="entry name" value="Phosphatidic acid phosphatase type 2/haloperoxidase"/>
    <property type="match status" value="1"/>
</dbReference>
<keyword evidence="2 6" id="KW-0812">Transmembrane</keyword>
<dbReference type="GO" id="GO:0005789">
    <property type="term" value="C:endoplasmic reticulum membrane"/>
    <property type="evidence" value="ECO:0007669"/>
    <property type="project" value="UniProtKB-SubCell"/>
</dbReference>
<keyword evidence="9" id="KW-1185">Reference proteome</keyword>
<keyword evidence="6" id="KW-0256">Endoplasmic reticulum</keyword>
<dbReference type="AlphaFoldDB" id="A0A4P9XMB2"/>
<keyword evidence="5 6" id="KW-0472">Membrane</keyword>
<evidence type="ECO:0000259" key="7">
    <source>
        <dbReference type="SMART" id="SM00014"/>
    </source>
</evidence>
<evidence type="ECO:0000313" key="8">
    <source>
        <dbReference type="EMBL" id="RKP07038.1"/>
    </source>
</evidence>
<dbReference type="OrthoDB" id="302705at2759"/>
<evidence type="ECO:0000256" key="5">
    <source>
        <dbReference type="ARBA" id="ARBA00023136"/>
    </source>
</evidence>
<comment type="function">
    <text evidence="6">Required for efficient N-glycosylation. Necessary for maintaining optimal levels of dolichol-linked oligosaccharides. Hydrolyzes dolichyl pyrophosphate at a very high rate and dolichyl monophosphate at a much lower rate. Does not act on phosphatidate.</text>
</comment>
<dbReference type="EC" id="3.6.1.43" evidence="6"/>
<dbReference type="GO" id="GO:0006487">
    <property type="term" value="P:protein N-linked glycosylation"/>
    <property type="evidence" value="ECO:0007669"/>
    <property type="project" value="UniProtKB-UniRule"/>
</dbReference>
<evidence type="ECO:0000313" key="9">
    <source>
        <dbReference type="Proteomes" id="UP000271241"/>
    </source>
</evidence>
<dbReference type="PANTHER" id="PTHR11247">
    <property type="entry name" value="PALMITOYL-PROTEIN THIOESTERASE/DOLICHYLDIPHOSPHATASE 1"/>
    <property type="match status" value="1"/>
</dbReference>
<feature type="non-terminal residue" evidence="8">
    <location>
        <position position="160"/>
    </location>
</feature>
<dbReference type="InterPro" id="IPR039667">
    <property type="entry name" value="Dolichyldiphosphatase_PAP2"/>
</dbReference>
<dbReference type="GO" id="GO:0004601">
    <property type="term" value="F:peroxidase activity"/>
    <property type="evidence" value="ECO:0007669"/>
    <property type="project" value="UniProtKB-KW"/>
</dbReference>
<dbReference type="SUPFAM" id="SSF48317">
    <property type="entry name" value="Acid phosphatase/Vanadium-dependent haloperoxidase"/>
    <property type="match status" value="1"/>
</dbReference>
<proteinExistence type="inferred from homology"/>
<dbReference type="InterPro" id="IPR036938">
    <property type="entry name" value="PAP2/HPO_sf"/>
</dbReference>
<feature type="non-terminal residue" evidence="8">
    <location>
        <position position="1"/>
    </location>
</feature>
<dbReference type="PANTHER" id="PTHR11247:SF1">
    <property type="entry name" value="DOLICHYLDIPHOSPHATASE 1"/>
    <property type="match status" value="1"/>
</dbReference>
<dbReference type="Proteomes" id="UP000271241">
    <property type="component" value="Unassembled WGS sequence"/>
</dbReference>
<dbReference type="UniPathway" id="UPA00378"/>
<keyword evidence="4 6" id="KW-1133">Transmembrane helix</keyword>
<keyword evidence="8" id="KW-0560">Oxidoreductase</keyword>
<feature type="transmembrane region" description="Helical" evidence="6">
    <location>
        <begin position="116"/>
        <end position="134"/>
    </location>
</feature>
<dbReference type="CDD" id="cd03382">
    <property type="entry name" value="PAP2_dolichyldiphosphatase"/>
    <property type="match status" value="1"/>
</dbReference>
<sequence>GRPAEHLVPFGLTYVQFRRGDPLGLLMALTTLIPIALIVSYFSVLVTGRKAWVALAMAGQLGNEVINFALKKYIKEHRPHPCLSDGYGMPSSHSQFMLYFATFTMLCLPPRTRGQLALVVFLYGTAVSVCYSRVYLGYHTAAQVLAGSSLGAVVGFGWYL</sequence>
<comment type="subcellular location">
    <subcellularLocation>
        <location evidence="6">Endoplasmic reticulum membrane</location>
        <topology evidence="6">Multi-pass membrane protein</topology>
    </subcellularLocation>
    <subcellularLocation>
        <location evidence="1">Membrane</location>
        <topology evidence="1">Multi-pass membrane protein</topology>
    </subcellularLocation>
</comment>
<evidence type="ECO:0000256" key="6">
    <source>
        <dbReference type="RuleBase" id="RU367078"/>
    </source>
</evidence>
<evidence type="ECO:0000256" key="1">
    <source>
        <dbReference type="ARBA" id="ARBA00004141"/>
    </source>
</evidence>
<feature type="transmembrane region" description="Helical" evidence="6">
    <location>
        <begin position="23"/>
        <end position="45"/>
    </location>
</feature>
<dbReference type="EMBL" id="KZ992776">
    <property type="protein sequence ID" value="RKP07038.1"/>
    <property type="molecule type" value="Genomic_DNA"/>
</dbReference>
<dbReference type="SMART" id="SM00014">
    <property type="entry name" value="acidPPc"/>
    <property type="match status" value="1"/>
</dbReference>
<organism evidence="8 9">
    <name type="scientific">Thamnocephalis sphaerospora</name>
    <dbReference type="NCBI Taxonomy" id="78915"/>
    <lineage>
        <taxon>Eukaryota</taxon>
        <taxon>Fungi</taxon>
        <taxon>Fungi incertae sedis</taxon>
        <taxon>Zoopagomycota</taxon>
        <taxon>Zoopagomycotina</taxon>
        <taxon>Zoopagomycetes</taxon>
        <taxon>Zoopagales</taxon>
        <taxon>Sigmoideomycetaceae</taxon>
        <taxon>Thamnocephalis</taxon>
    </lineage>
</organism>
<feature type="domain" description="Phosphatidic acid phosphatase type 2/haloperoxidase" evidence="7">
    <location>
        <begin position="53"/>
        <end position="159"/>
    </location>
</feature>
<comment type="similarity">
    <text evidence="6">Belongs to the dolichyldiphosphatase family.</text>
</comment>
<evidence type="ECO:0000256" key="4">
    <source>
        <dbReference type="ARBA" id="ARBA00022989"/>
    </source>
</evidence>
<feature type="transmembrane region" description="Helical" evidence="6">
    <location>
        <begin position="140"/>
        <end position="159"/>
    </location>
</feature>
<dbReference type="STRING" id="78915.A0A4P9XMB2"/>
<dbReference type="GO" id="GO:0008610">
    <property type="term" value="P:lipid biosynthetic process"/>
    <property type="evidence" value="ECO:0007669"/>
    <property type="project" value="TreeGrafter"/>
</dbReference>
<gene>
    <name evidence="8" type="ORF">THASP1DRAFT_3669</name>
</gene>
<dbReference type="GO" id="GO:0047874">
    <property type="term" value="F:dolichyldiphosphatase activity"/>
    <property type="evidence" value="ECO:0007669"/>
    <property type="project" value="UniProtKB-UniRule"/>
</dbReference>
<reference evidence="9" key="1">
    <citation type="journal article" date="2018" name="Nat. Microbiol.">
        <title>Leveraging single-cell genomics to expand the fungal tree of life.</title>
        <authorList>
            <person name="Ahrendt S.R."/>
            <person name="Quandt C.A."/>
            <person name="Ciobanu D."/>
            <person name="Clum A."/>
            <person name="Salamov A."/>
            <person name="Andreopoulos B."/>
            <person name="Cheng J.F."/>
            <person name="Woyke T."/>
            <person name="Pelin A."/>
            <person name="Henrissat B."/>
            <person name="Reynolds N.K."/>
            <person name="Benny G.L."/>
            <person name="Smith M.E."/>
            <person name="James T.Y."/>
            <person name="Grigoriev I.V."/>
        </authorList>
    </citation>
    <scope>NUCLEOTIDE SEQUENCE [LARGE SCALE GENOMIC DNA]</scope>
    <source>
        <strain evidence="9">RSA 1356</strain>
    </source>
</reference>
<comment type="pathway">
    <text evidence="6">Protein modification; protein glycosylation.</text>
</comment>